<dbReference type="InterPro" id="IPR000340">
    <property type="entry name" value="Dual-sp_phosphatase_cat-dom"/>
</dbReference>
<dbReference type="PROSITE" id="PS00383">
    <property type="entry name" value="TYR_PHOSPHATASE_1"/>
    <property type="match status" value="1"/>
</dbReference>
<sequence>MVELDQIYKVHENLYIGAYWPRLNFEKFLDIGITAIVNLMEENYYDPTNQGFKYLFKGFPDEWYPPHSYITEILEFIDNNIEHGKVLVHCAMGISRSGGMIVAWLLKNNPNWSWSDAMNYVNKSRLIFPAVEIRESVLDYFESIQGFRRGF</sequence>
<keyword evidence="1" id="KW-0378">Hydrolase</keyword>
<dbReference type="Gene3D" id="3.90.190.10">
    <property type="entry name" value="Protein tyrosine phosphatase superfamily"/>
    <property type="match status" value="1"/>
</dbReference>
<proteinExistence type="predicted"/>
<dbReference type="PROSITE" id="PS50056">
    <property type="entry name" value="TYR_PHOSPHATASE_2"/>
    <property type="match status" value="1"/>
</dbReference>
<dbReference type="InterPro" id="IPR029021">
    <property type="entry name" value="Prot-tyrosine_phosphatase-like"/>
</dbReference>
<dbReference type="PANTHER" id="PTHR10159">
    <property type="entry name" value="DUAL SPECIFICITY PROTEIN PHOSPHATASE"/>
    <property type="match status" value="1"/>
</dbReference>
<dbReference type="InterPro" id="IPR000387">
    <property type="entry name" value="Tyr_Pase_dom"/>
</dbReference>
<dbReference type="GO" id="GO:0005737">
    <property type="term" value="C:cytoplasm"/>
    <property type="evidence" value="ECO:0007669"/>
    <property type="project" value="TreeGrafter"/>
</dbReference>
<dbReference type="CDD" id="cd14498">
    <property type="entry name" value="DSP"/>
    <property type="match status" value="1"/>
</dbReference>
<dbReference type="PANTHER" id="PTHR10159:SF519">
    <property type="entry name" value="DUAL SPECIFICITY PROTEIN PHOSPHATASE MPK3"/>
    <property type="match status" value="1"/>
</dbReference>
<accession>X0WAT3</accession>
<dbReference type="InterPro" id="IPR020422">
    <property type="entry name" value="TYR_PHOSPHATASE_DUAL_dom"/>
</dbReference>
<protein>
    <recommendedName>
        <fullName evidence="6">Tyrosine specific protein phosphatases domain-containing protein</fullName>
    </recommendedName>
</protein>
<dbReference type="SMART" id="SM00195">
    <property type="entry name" value="DSPc"/>
    <property type="match status" value="1"/>
</dbReference>
<evidence type="ECO:0000259" key="3">
    <source>
        <dbReference type="PROSITE" id="PS50054"/>
    </source>
</evidence>
<evidence type="ECO:0008006" key="6">
    <source>
        <dbReference type="Google" id="ProtNLM"/>
    </source>
</evidence>
<dbReference type="EMBL" id="BARS01031138">
    <property type="protein sequence ID" value="GAG28019.1"/>
    <property type="molecule type" value="Genomic_DNA"/>
</dbReference>
<feature type="domain" description="Tyrosine specific protein phosphatases" evidence="4">
    <location>
        <begin position="67"/>
        <end position="125"/>
    </location>
</feature>
<comment type="caution">
    <text evidence="5">The sequence shown here is derived from an EMBL/GenBank/DDBJ whole genome shotgun (WGS) entry which is preliminary data.</text>
</comment>
<gene>
    <name evidence="5" type="ORF">S01H1_48488</name>
</gene>
<dbReference type="Pfam" id="PF00782">
    <property type="entry name" value="DSPc"/>
    <property type="match status" value="1"/>
</dbReference>
<reference evidence="5" key="1">
    <citation type="journal article" date="2014" name="Front. Microbiol.">
        <title>High frequency of phylogenetically diverse reductive dehalogenase-homologous genes in deep subseafloor sedimentary metagenomes.</title>
        <authorList>
            <person name="Kawai M."/>
            <person name="Futagami T."/>
            <person name="Toyoda A."/>
            <person name="Takaki Y."/>
            <person name="Nishi S."/>
            <person name="Hori S."/>
            <person name="Arai W."/>
            <person name="Tsubouchi T."/>
            <person name="Morono Y."/>
            <person name="Uchiyama I."/>
            <person name="Ito T."/>
            <person name="Fujiyama A."/>
            <person name="Inagaki F."/>
            <person name="Takami H."/>
        </authorList>
    </citation>
    <scope>NUCLEOTIDE SEQUENCE</scope>
    <source>
        <strain evidence="5">Expedition CK06-06</strain>
    </source>
</reference>
<evidence type="ECO:0000256" key="1">
    <source>
        <dbReference type="ARBA" id="ARBA00022801"/>
    </source>
</evidence>
<dbReference type="GO" id="GO:0043409">
    <property type="term" value="P:negative regulation of MAPK cascade"/>
    <property type="evidence" value="ECO:0007669"/>
    <property type="project" value="TreeGrafter"/>
</dbReference>
<evidence type="ECO:0000256" key="2">
    <source>
        <dbReference type="ARBA" id="ARBA00022912"/>
    </source>
</evidence>
<keyword evidence="2" id="KW-0904">Protein phosphatase</keyword>
<name>X0WAT3_9ZZZZ</name>
<dbReference type="AlphaFoldDB" id="X0WAT3"/>
<evidence type="ECO:0000313" key="5">
    <source>
        <dbReference type="EMBL" id="GAG28019.1"/>
    </source>
</evidence>
<feature type="domain" description="Tyrosine-protein phosphatase" evidence="3">
    <location>
        <begin position="6"/>
        <end position="151"/>
    </location>
</feature>
<organism evidence="5">
    <name type="scientific">marine sediment metagenome</name>
    <dbReference type="NCBI Taxonomy" id="412755"/>
    <lineage>
        <taxon>unclassified sequences</taxon>
        <taxon>metagenomes</taxon>
        <taxon>ecological metagenomes</taxon>
    </lineage>
</organism>
<dbReference type="GO" id="GO:0004721">
    <property type="term" value="F:phosphoprotein phosphatase activity"/>
    <property type="evidence" value="ECO:0007669"/>
    <property type="project" value="UniProtKB-KW"/>
</dbReference>
<dbReference type="InterPro" id="IPR016130">
    <property type="entry name" value="Tyr_Pase_AS"/>
</dbReference>
<evidence type="ECO:0000259" key="4">
    <source>
        <dbReference type="PROSITE" id="PS50056"/>
    </source>
</evidence>
<dbReference type="SUPFAM" id="SSF52799">
    <property type="entry name" value="(Phosphotyrosine protein) phosphatases II"/>
    <property type="match status" value="1"/>
</dbReference>
<dbReference type="PROSITE" id="PS50054">
    <property type="entry name" value="TYR_PHOSPHATASE_DUAL"/>
    <property type="match status" value="1"/>
</dbReference>